<feature type="region of interest" description="Disordered" evidence="1">
    <location>
        <begin position="151"/>
        <end position="266"/>
    </location>
</feature>
<feature type="transmembrane region" description="Helical" evidence="2">
    <location>
        <begin position="33"/>
        <end position="59"/>
    </location>
</feature>
<protein>
    <submittedName>
        <fullName evidence="3">Uncharacterized protein</fullName>
    </submittedName>
</protein>
<dbReference type="OrthoDB" id="5854855at2759"/>
<evidence type="ECO:0000256" key="2">
    <source>
        <dbReference type="SAM" id="Phobius"/>
    </source>
</evidence>
<dbReference type="AlphaFoldDB" id="A0A3P7DC09"/>
<sequence length="266" mass="30845">MISDGLLFQIKRTTVVLLARRAERISNEIATKLVLMLMGFMVTLILLCIFLILSIYIYYKEKDEELFTDNKNEPAKVKVDKAHSPYIITPEQKITQQLLSTEMVTSIGCSADDIAQLLRYIALYGELSEVEIYQTPLTFIRLVVRGKTKFDKDDSKRKQKSVPKSESKLGLHNEKETSDTMKRSKKLNSGNEIKRSSRRGNAMRKGKKEKNRKKKSSKSRLSRQLVEASPHAHERMLNRRLRMKQSKRSRKVRDLHMKENGKHFSS</sequence>
<reference evidence="3 4" key="1">
    <citation type="submission" date="2018-11" db="EMBL/GenBank/DDBJ databases">
        <authorList>
            <consortium name="Pathogen Informatics"/>
        </authorList>
    </citation>
    <scope>NUCLEOTIDE SEQUENCE [LARGE SCALE GENOMIC DNA]</scope>
</reference>
<dbReference type="InParanoid" id="A0A3P7DC09"/>
<proteinExistence type="predicted"/>
<feature type="compositionally biased region" description="Basic and acidic residues" evidence="1">
    <location>
        <begin position="163"/>
        <end position="182"/>
    </location>
</feature>
<name>A0A3P7DC09_WUCBA</name>
<keyword evidence="4" id="KW-1185">Reference proteome</keyword>
<dbReference type="OMA" id="RYNTSAR"/>
<evidence type="ECO:0000313" key="3">
    <source>
        <dbReference type="EMBL" id="VDM06743.1"/>
    </source>
</evidence>
<feature type="compositionally biased region" description="Basic residues" evidence="1">
    <location>
        <begin position="196"/>
        <end position="221"/>
    </location>
</feature>
<dbReference type="EMBL" id="UYWW01000012">
    <property type="protein sequence ID" value="VDM06743.1"/>
    <property type="molecule type" value="Genomic_DNA"/>
</dbReference>
<dbReference type="Proteomes" id="UP000270924">
    <property type="component" value="Unassembled WGS sequence"/>
</dbReference>
<keyword evidence="2" id="KW-0472">Membrane</keyword>
<keyword evidence="2" id="KW-0812">Transmembrane</keyword>
<gene>
    <name evidence="3" type="ORF">WBA_LOCUS129</name>
</gene>
<evidence type="ECO:0000256" key="1">
    <source>
        <dbReference type="SAM" id="MobiDB-lite"/>
    </source>
</evidence>
<feature type="compositionally biased region" description="Basic residues" evidence="1">
    <location>
        <begin position="238"/>
        <end position="251"/>
    </location>
</feature>
<feature type="compositionally biased region" description="Basic and acidic residues" evidence="1">
    <location>
        <begin position="252"/>
        <end position="266"/>
    </location>
</feature>
<evidence type="ECO:0000313" key="4">
    <source>
        <dbReference type="Proteomes" id="UP000270924"/>
    </source>
</evidence>
<organism evidence="3 4">
    <name type="scientific">Wuchereria bancrofti</name>
    <dbReference type="NCBI Taxonomy" id="6293"/>
    <lineage>
        <taxon>Eukaryota</taxon>
        <taxon>Metazoa</taxon>
        <taxon>Ecdysozoa</taxon>
        <taxon>Nematoda</taxon>
        <taxon>Chromadorea</taxon>
        <taxon>Rhabditida</taxon>
        <taxon>Spirurina</taxon>
        <taxon>Spiruromorpha</taxon>
        <taxon>Filarioidea</taxon>
        <taxon>Onchocercidae</taxon>
        <taxon>Wuchereria</taxon>
    </lineage>
</organism>
<keyword evidence="2" id="KW-1133">Transmembrane helix</keyword>
<accession>A0A3P7DC09</accession>